<feature type="region of interest" description="Disordered" evidence="1">
    <location>
        <begin position="48"/>
        <end position="75"/>
    </location>
</feature>
<comment type="caution">
    <text evidence="2">The sequence shown here is derived from an EMBL/GenBank/DDBJ whole genome shotgun (WGS) entry which is preliminary data.</text>
</comment>
<gene>
    <name evidence="2" type="ORF">DV515_00014266</name>
</gene>
<reference evidence="2 3" key="1">
    <citation type="journal article" date="2018" name="Proc. R. Soc. B">
        <title>A non-coding region near Follistatin controls head colour polymorphism in the Gouldian finch.</title>
        <authorList>
            <person name="Toomey M.B."/>
            <person name="Marques C.I."/>
            <person name="Andrade P."/>
            <person name="Araujo P.M."/>
            <person name="Sabatino S."/>
            <person name="Gazda M.A."/>
            <person name="Afonso S."/>
            <person name="Lopes R.J."/>
            <person name="Corbo J.C."/>
            <person name="Carneiro M."/>
        </authorList>
    </citation>
    <scope>NUCLEOTIDE SEQUENCE [LARGE SCALE GENOMIC DNA]</scope>
    <source>
        <strain evidence="2">Red01</strain>
        <tissue evidence="2">Muscle</tissue>
    </source>
</reference>
<evidence type="ECO:0000313" key="3">
    <source>
        <dbReference type="Proteomes" id="UP000276834"/>
    </source>
</evidence>
<organism evidence="2 3">
    <name type="scientific">Chloebia gouldiae</name>
    <name type="common">Gouldian finch</name>
    <name type="synonym">Erythrura gouldiae</name>
    <dbReference type="NCBI Taxonomy" id="44316"/>
    <lineage>
        <taxon>Eukaryota</taxon>
        <taxon>Metazoa</taxon>
        <taxon>Chordata</taxon>
        <taxon>Craniata</taxon>
        <taxon>Vertebrata</taxon>
        <taxon>Euteleostomi</taxon>
        <taxon>Archelosauria</taxon>
        <taxon>Archosauria</taxon>
        <taxon>Dinosauria</taxon>
        <taxon>Saurischia</taxon>
        <taxon>Theropoda</taxon>
        <taxon>Coelurosauria</taxon>
        <taxon>Aves</taxon>
        <taxon>Neognathae</taxon>
        <taxon>Neoaves</taxon>
        <taxon>Telluraves</taxon>
        <taxon>Australaves</taxon>
        <taxon>Passeriformes</taxon>
        <taxon>Passeroidea</taxon>
        <taxon>Passeridae</taxon>
        <taxon>Chloebia</taxon>
    </lineage>
</organism>
<sequence>MAGPQQSSPVPLTWKRRLLQDEGCYRELLPQLRNNQVLDIKLSQENGGKKINSPEWQRGVKHKSPTPITLNPGKFHTGPETLSKRIFYPTKLAENLKIPHLF</sequence>
<keyword evidence="3" id="KW-1185">Reference proteome</keyword>
<name>A0A3L8RYM9_CHLGU</name>
<dbReference type="Proteomes" id="UP000276834">
    <property type="component" value="Unassembled WGS sequence"/>
</dbReference>
<proteinExistence type="predicted"/>
<accession>A0A3L8RYM9</accession>
<dbReference type="EMBL" id="QUSF01000116">
    <property type="protein sequence ID" value="RLV90959.1"/>
    <property type="molecule type" value="Genomic_DNA"/>
</dbReference>
<evidence type="ECO:0000313" key="2">
    <source>
        <dbReference type="EMBL" id="RLV90959.1"/>
    </source>
</evidence>
<evidence type="ECO:0000256" key="1">
    <source>
        <dbReference type="SAM" id="MobiDB-lite"/>
    </source>
</evidence>
<protein>
    <submittedName>
        <fullName evidence="2">Uncharacterized protein</fullName>
    </submittedName>
</protein>
<dbReference type="AlphaFoldDB" id="A0A3L8RYM9"/>